<keyword evidence="6" id="KW-1185">Reference proteome</keyword>
<evidence type="ECO:0000256" key="1">
    <source>
        <dbReference type="RuleBase" id="RU004003"/>
    </source>
</evidence>
<gene>
    <name evidence="5" type="ordered locus">Psta_2041</name>
</gene>
<name>D2R0W7_PIRSD</name>
<protein>
    <submittedName>
        <fullName evidence="5">Type II and III secretion system protein</fullName>
    </submittedName>
</protein>
<dbReference type="eggNOG" id="COG1450">
    <property type="taxonomic scope" value="Bacteria"/>
</dbReference>
<evidence type="ECO:0000259" key="4">
    <source>
        <dbReference type="Pfam" id="PF00263"/>
    </source>
</evidence>
<dbReference type="InterPro" id="IPR051808">
    <property type="entry name" value="Type_IV_pilus_biogenesis"/>
</dbReference>
<dbReference type="InterPro" id="IPR004845">
    <property type="entry name" value="T2SS_GspD_CS"/>
</dbReference>
<evidence type="ECO:0000256" key="2">
    <source>
        <dbReference type="SAM" id="MobiDB-lite"/>
    </source>
</evidence>
<feature type="domain" description="Type II/III secretion system secretin-like" evidence="4">
    <location>
        <begin position="1090"/>
        <end position="1290"/>
    </location>
</feature>
<dbReference type="Pfam" id="PF00263">
    <property type="entry name" value="Secretin"/>
    <property type="match status" value="1"/>
</dbReference>
<evidence type="ECO:0000256" key="3">
    <source>
        <dbReference type="SAM" id="SignalP"/>
    </source>
</evidence>
<dbReference type="eggNOG" id="COG3170">
    <property type="taxonomic scope" value="Bacteria"/>
</dbReference>
<dbReference type="KEGG" id="psl:Psta_2041"/>
<dbReference type="STRING" id="530564.Psta_2041"/>
<dbReference type="EMBL" id="CP001848">
    <property type="protein sequence ID" value="ADB16715.1"/>
    <property type="molecule type" value="Genomic_DNA"/>
</dbReference>
<organism evidence="5 6">
    <name type="scientific">Pirellula staleyi (strain ATCC 27377 / DSM 6068 / ICPB 4128)</name>
    <name type="common">Pirella staleyi</name>
    <dbReference type="NCBI Taxonomy" id="530564"/>
    <lineage>
        <taxon>Bacteria</taxon>
        <taxon>Pseudomonadati</taxon>
        <taxon>Planctomycetota</taxon>
        <taxon>Planctomycetia</taxon>
        <taxon>Pirellulales</taxon>
        <taxon>Pirellulaceae</taxon>
        <taxon>Pirellula</taxon>
    </lineage>
</organism>
<dbReference type="Proteomes" id="UP000001887">
    <property type="component" value="Chromosome"/>
</dbReference>
<dbReference type="InterPro" id="IPR004846">
    <property type="entry name" value="T2SS/T3SS_dom"/>
</dbReference>
<comment type="similarity">
    <text evidence="1">Belongs to the bacterial secretin family.</text>
</comment>
<evidence type="ECO:0000313" key="5">
    <source>
        <dbReference type="EMBL" id="ADB16715.1"/>
    </source>
</evidence>
<dbReference type="HOGENOM" id="CLU_251051_0_0_0"/>
<feature type="region of interest" description="Disordered" evidence="2">
    <location>
        <begin position="266"/>
        <end position="309"/>
    </location>
</feature>
<dbReference type="Gene3D" id="3.55.50.30">
    <property type="match status" value="1"/>
</dbReference>
<accession>D2R0W7</accession>
<dbReference type="GO" id="GO:0009306">
    <property type="term" value="P:protein secretion"/>
    <property type="evidence" value="ECO:0007669"/>
    <property type="project" value="InterPro"/>
</dbReference>
<dbReference type="PANTHER" id="PTHR30604">
    <property type="entry name" value="PROTEIN TRANSPORT PROTEIN HOFQ"/>
    <property type="match status" value="1"/>
</dbReference>
<reference evidence="5 6" key="1">
    <citation type="journal article" date="2009" name="Stand. Genomic Sci.">
        <title>Complete genome sequence of Pirellula staleyi type strain (ATCC 27377).</title>
        <authorList>
            <person name="Clum A."/>
            <person name="Tindall B.J."/>
            <person name="Sikorski J."/>
            <person name="Ivanova N."/>
            <person name="Mavrommatis K."/>
            <person name="Lucas S."/>
            <person name="Glavina del Rio T."/>
            <person name="Nolan M."/>
            <person name="Chen F."/>
            <person name="Tice H."/>
            <person name="Pitluck S."/>
            <person name="Cheng J.F."/>
            <person name="Chertkov O."/>
            <person name="Brettin T."/>
            <person name="Han C."/>
            <person name="Detter J.C."/>
            <person name="Kuske C."/>
            <person name="Bruce D."/>
            <person name="Goodwin L."/>
            <person name="Ovchinikova G."/>
            <person name="Pati A."/>
            <person name="Mikhailova N."/>
            <person name="Chen A."/>
            <person name="Palaniappan K."/>
            <person name="Land M."/>
            <person name="Hauser L."/>
            <person name="Chang Y.J."/>
            <person name="Jeffries C.D."/>
            <person name="Chain P."/>
            <person name="Rohde M."/>
            <person name="Goker M."/>
            <person name="Bristow J."/>
            <person name="Eisen J.A."/>
            <person name="Markowitz V."/>
            <person name="Hugenholtz P."/>
            <person name="Kyrpides N.C."/>
            <person name="Klenk H.P."/>
            <person name="Lapidus A."/>
        </authorList>
    </citation>
    <scope>NUCLEOTIDE SEQUENCE [LARGE SCALE GENOMIC DNA]</scope>
    <source>
        <strain evidence="6">ATCC 27377 / DSM 6068 / ICPB 4128</strain>
    </source>
</reference>
<feature type="signal peptide" evidence="3">
    <location>
        <begin position="1"/>
        <end position="25"/>
    </location>
</feature>
<keyword evidence="3" id="KW-0732">Signal</keyword>
<dbReference type="PROSITE" id="PS00875">
    <property type="entry name" value="T2SP_D"/>
    <property type="match status" value="1"/>
</dbReference>
<dbReference type="PANTHER" id="PTHR30604:SF1">
    <property type="entry name" value="DNA UTILIZATION PROTEIN HOFQ"/>
    <property type="match status" value="1"/>
</dbReference>
<evidence type="ECO:0000313" key="6">
    <source>
        <dbReference type="Proteomes" id="UP000001887"/>
    </source>
</evidence>
<sequence length="1305" mass="139776" precursor="true">MKASVQFLIGSVALATMLSASVVQGAPHGVAAWTIANTATGQFGASAGPRREADDLLRQARKALKDGDFALADTLIGKAEKLNVQYDALTERFYDTPAKLRKVLEEEKAKASGKPAGGMSLPSARFPALLGGKDEPQAQAIPASPFPAPTREEALSQLTNDSQVKARSLLAEARGALAAGNKPAAIAAYQKVLAIPAQYGPTDDSPQRLAADMARAGIDVTSVAPAPSATSPFMLRPSDIDPAAQRLPIDGQAPVAAPEAAMVQQNPSPYALPEGPSNPLNPAPRVGGGSFQPADAASQPQRMPAPEAPTKAEAQRLIAQARFALDKGDLRTAKLFAAQAEAMRLPAEAFGPGEIQPWQVMLDIDRASQQRGGVQLANNEVPAAPAGGGYPVTQGMYNPGQDNSRNVAASSTAAVLNRQGGSPGAALYEEGLAALQNQDRETAFAKFKEAWKFESQLDPETRQQLKDKLNSMSAAVNPLPLQPLDGQPSPLEQVNSQQELLRQKLYREISSEVKSAEQLAASEPRTALENLNKLRTRIASAEVEPAALKQLLTIVDRKVSELTIYIEQNESTISNDERNASIRADLVRSEQLKLQTQDKLAQLVENFNELMDQRRFPEAEVIAKQAREIAPNEPVVVNMVEKSRLARGIYESMMTDEAKATNFIAAMESVHQSGVAFDDRTPLVFGDAKKWSELTRSRKSLLERRTKLSPAELEIERSLGKPIEARFENRPLSEVLDTLGKMTGINIFLDPQGLHAEGVTSDTPVSLNLQQPISLKSALNLLLENHGLSYVIQNEVLRITSEQTRNSNVYPQTYYVADLVIPIPNFVPSYNIGLPGAIRESLNSMGYGMPARAMSTGPLTLAQGEDNKAATPSNASVLAQMGAANVLPGSGAQRGPTSLGGGPGGMGGGVQADFDTLIELITSTIAPTTWDEVGGPGSISGFDVNLSLVVSQTQEVHEQIADLLEQLRRLQDLQVTIEVRFITLSDRFFERIGIDFDFNIDDNTGLNNVTDQLPTANQPGQGVYDDSSPSLNFGLNPTTGLPSADLDLGFRQGSFGSAVPQFGGFDAGTAASFGFAILSDIEVFFLLNAAQGDDRTNILQAPKVTLFNGQQAFVSDTSQRPFVISVIPVVGDFAAAQQPVIAVLNEGTSLSVQGVVSPDRRFVRLTMVPFFSTIGDVDTFTFTGSTTTDSGSVIQDPSNPDENATDNVRTTTEGTTVQLPTFAFTTVTTTVSVPDGGTVLLGGIKRLREGRNERGVPLLSKVPYVSRLFKNVGIGREAQSLMMMVTPRIIIQEEEEEKLGIDLPQ</sequence>
<feature type="chain" id="PRO_5003035950" evidence="3">
    <location>
        <begin position="26"/>
        <end position="1305"/>
    </location>
</feature>
<proteinExistence type="inferred from homology"/>
<feature type="region of interest" description="Disordered" evidence="2">
    <location>
        <begin position="1188"/>
        <end position="1210"/>
    </location>
</feature>
<feature type="compositionally biased region" description="Polar residues" evidence="2">
    <location>
        <begin position="1195"/>
        <end position="1210"/>
    </location>
</feature>